<dbReference type="SMART" id="SM00086">
    <property type="entry name" value="PAC"/>
    <property type="match status" value="1"/>
</dbReference>
<dbReference type="PANTHER" id="PTHR44757:SF2">
    <property type="entry name" value="BIOFILM ARCHITECTURE MAINTENANCE PROTEIN MBAA"/>
    <property type="match status" value="1"/>
</dbReference>
<dbReference type="NCBIfam" id="TIGR00229">
    <property type="entry name" value="sensory_box"/>
    <property type="match status" value="1"/>
</dbReference>
<gene>
    <name evidence="5" type="ORF">ACFOMF_09030</name>
</gene>
<reference evidence="6" key="1">
    <citation type="journal article" date="2019" name="Int. J. Syst. Evol. Microbiol.">
        <title>The Global Catalogue of Microorganisms (GCM) 10K type strain sequencing project: providing services to taxonomists for standard genome sequencing and annotation.</title>
        <authorList>
            <consortium name="The Broad Institute Genomics Platform"/>
            <consortium name="The Broad Institute Genome Sequencing Center for Infectious Disease"/>
            <person name="Wu L."/>
            <person name="Ma J."/>
        </authorList>
    </citation>
    <scope>NUCLEOTIDE SEQUENCE [LARGE SCALE GENOMIC DNA]</scope>
    <source>
        <strain evidence="6">KCTC 42447</strain>
    </source>
</reference>
<dbReference type="CDD" id="cd00130">
    <property type="entry name" value="PAS"/>
    <property type="match status" value="1"/>
</dbReference>
<dbReference type="SUPFAM" id="SSF55785">
    <property type="entry name" value="PYP-like sensor domain (PAS domain)"/>
    <property type="match status" value="1"/>
</dbReference>
<evidence type="ECO:0000259" key="4">
    <source>
        <dbReference type="PROSITE" id="PS50887"/>
    </source>
</evidence>
<dbReference type="InterPro" id="IPR035965">
    <property type="entry name" value="PAS-like_dom_sf"/>
</dbReference>
<evidence type="ECO:0000313" key="6">
    <source>
        <dbReference type="Proteomes" id="UP001595630"/>
    </source>
</evidence>
<dbReference type="PROSITE" id="PS50113">
    <property type="entry name" value="PAC"/>
    <property type="match status" value="1"/>
</dbReference>
<dbReference type="SMART" id="SM00052">
    <property type="entry name" value="EAL"/>
    <property type="match status" value="1"/>
</dbReference>
<organism evidence="5 6">
    <name type="scientific">Stutzerimonas tarimensis</name>
    <dbReference type="NCBI Taxonomy" id="1507735"/>
    <lineage>
        <taxon>Bacteria</taxon>
        <taxon>Pseudomonadati</taxon>
        <taxon>Pseudomonadota</taxon>
        <taxon>Gammaproteobacteria</taxon>
        <taxon>Pseudomonadales</taxon>
        <taxon>Pseudomonadaceae</taxon>
        <taxon>Stutzerimonas</taxon>
    </lineage>
</organism>
<feature type="domain" description="GGDEF" evidence="4">
    <location>
        <begin position="166"/>
        <end position="299"/>
    </location>
</feature>
<feature type="domain" description="PAS" evidence="1">
    <location>
        <begin position="28"/>
        <end position="66"/>
    </location>
</feature>
<dbReference type="Gene3D" id="3.20.20.450">
    <property type="entry name" value="EAL domain"/>
    <property type="match status" value="1"/>
</dbReference>
<dbReference type="Gene3D" id="3.30.450.20">
    <property type="entry name" value="PAS domain"/>
    <property type="match status" value="1"/>
</dbReference>
<dbReference type="RefSeq" id="WP_386363949.1">
    <property type="nucleotide sequence ID" value="NZ_JBHRXZ010000018.1"/>
</dbReference>
<dbReference type="InterPro" id="IPR000160">
    <property type="entry name" value="GGDEF_dom"/>
</dbReference>
<evidence type="ECO:0000259" key="2">
    <source>
        <dbReference type="PROSITE" id="PS50113"/>
    </source>
</evidence>
<accession>A0ABV7T4Q0</accession>
<dbReference type="InterPro" id="IPR043128">
    <property type="entry name" value="Rev_trsase/Diguanyl_cyclase"/>
</dbReference>
<comment type="caution">
    <text evidence="5">The sequence shown here is derived from an EMBL/GenBank/DDBJ whole genome shotgun (WGS) entry which is preliminary data.</text>
</comment>
<evidence type="ECO:0000259" key="1">
    <source>
        <dbReference type="PROSITE" id="PS50112"/>
    </source>
</evidence>
<dbReference type="Pfam" id="PF00990">
    <property type="entry name" value="GGDEF"/>
    <property type="match status" value="1"/>
</dbReference>
<name>A0ABV7T4Q0_9GAMM</name>
<protein>
    <submittedName>
        <fullName evidence="5">Bifunctional diguanylate cyclase/phosphodiesterase</fullName>
    </submittedName>
</protein>
<dbReference type="InterPro" id="IPR035919">
    <property type="entry name" value="EAL_sf"/>
</dbReference>
<dbReference type="NCBIfam" id="TIGR00254">
    <property type="entry name" value="GGDEF"/>
    <property type="match status" value="1"/>
</dbReference>
<dbReference type="CDD" id="cd01949">
    <property type="entry name" value="GGDEF"/>
    <property type="match status" value="1"/>
</dbReference>
<dbReference type="SMART" id="SM00267">
    <property type="entry name" value="GGDEF"/>
    <property type="match status" value="1"/>
</dbReference>
<dbReference type="EMBL" id="JBHRXZ010000018">
    <property type="protein sequence ID" value="MFC3607917.1"/>
    <property type="molecule type" value="Genomic_DNA"/>
</dbReference>
<dbReference type="SUPFAM" id="SSF55073">
    <property type="entry name" value="Nucleotide cyclase"/>
    <property type="match status" value="1"/>
</dbReference>
<keyword evidence="6" id="KW-1185">Reference proteome</keyword>
<dbReference type="PROSITE" id="PS50887">
    <property type="entry name" value="GGDEF"/>
    <property type="match status" value="1"/>
</dbReference>
<evidence type="ECO:0000259" key="3">
    <source>
        <dbReference type="PROSITE" id="PS50883"/>
    </source>
</evidence>
<dbReference type="Proteomes" id="UP001595630">
    <property type="component" value="Unassembled WGS sequence"/>
</dbReference>
<dbReference type="PROSITE" id="PS50112">
    <property type="entry name" value="PAS"/>
    <property type="match status" value="1"/>
</dbReference>
<dbReference type="InterPro" id="IPR000700">
    <property type="entry name" value="PAS-assoc_C"/>
</dbReference>
<feature type="domain" description="PAC" evidence="2">
    <location>
        <begin position="80"/>
        <end position="134"/>
    </location>
</feature>
<dbReference type="InterPro" id="IPR000014">
    <property type="entry name" value="PAS"/>
</dbReference>
<dbReference type="PANTHER" id="PTHR44757">
    <property type="entry name" value="DIGUANYLATE CYCLASE DGCP"/>
    <property type="match status" value="1"/>
</dbReference>
<evidence type="ECO:0000313" key="5">
    <source>
        <dbReference type="EMBL" id="MFC3607917.1"/>
    </source>
</evidence>
<dbReference type="InterPro" id="IPR052155">
    <property type="entry name" value="Biofilm_reg_signaling"/>
</dbReference>
<dbReference type="PROSITE" id="PS50883">
    <property type="entry name" value="EAL"/>
    <property type="match status" value="1"/>
</dbReference>
<proteinExistence type="predicted"/>
<dbReference type="Pfam" id="PF13426">
    <property type="entry name" value="PAS_9"/>
    <property type="match status" value="1"/>
</dbReference>
<dbReference type="Pfam" id="PF00563">
    <property type="entry name" value="EAL"/>
    <property type="match status" value="1"/>
</dbReference>
<sequence>MSMPAHFDRVEFGYRAAVDAAAIFSETDARGVITYVNDQFCEVSGYSADELLGQDHRILNSGHHPSAFFAEMWRTITSGRIWKGEVCNQAKDGSLYWVESTIVPMQDAGGEIYRYVSVRFNITEEHNMLERLRRQVGHDELTGLPNRTLLAEHFERIVSMPCPANVQLAVCMLDLDDFKDVNDRHGHAVGDLLLTAVATRLASIIRNENLVARIGGDEFVLILHDIERLPQLRNSLKRVLARVAETYLIEGIALKVTASLGVTLFPSDNVSADTLLRHADQALYQAKQQGGNRFQLFDVSQALETRASHQTLARMTEALHNDELVLHYQPKVNLRSGKILGFEALLRWQHPERGTIPPLEFLPVVERADLIVEIGDWVIERALDQLSRWRTHGKDWSVSVNIAARHLKQDGFAAAVAEKLAAHPELHPEQLDLELIESVAIDNIQHANRNLEACREAGVRISLDDFGTGYSSLSYLKRLPVQTIKIDQSFIRGILDDPSDQAVTMAIISLCRAFDRDVIAEGVETRAQAALLLSLGCELAQGYGIARPMPAEQVLDWAESFDPARIGESV</sequence>
<dbReference type="SUPFAM" id="SSF141868">
    <property type="entry name" value="EAL domain-like"/>
    <property type="match status" value="1"/>
</dbReference>
<dbReference type="InterPro" id="IPR001610">
    <property type="entry name" value="PAC"/>
</dbReference>
<dbReference type="Gene3D" id="3.30.70.270">
    <property type="match status" value="1"/>
</dbReference>
<feature type="domain" description="EAL" evidence="3">
    <location>
        <begin position="308"/>
        <end position="562"/>
    </location>
</feature>
<dbReference type="InterPro" id="IPR001633">
    <property type="entry name" value="EAL_dom"/>
</dbReference>
<dbReference type="InterPro" id="IPR029787">
    <property type="entry name" value="Nucleotide_cyclase"/>
</dbReference>
<dbReference type="CDD" id="cd01948">
    <property type="entry name" value="EAL"/>
    <property type="match status" value="1"/>
</dbReference>